<proteinExistence type="predicted"/>
<dbReference type="EMBL" id="LAZR01000155">
    <property type="protein sequence ID" value="KKN85806.1"/>
    <property type="molecule type" value="Genomic_DNA"/>
</dbReference>
<name>A0A0F9WIM7_9ZZZZ</name>
<accession>A0A0F9WIM7</accession>
<protein>
    <submittedName>
        <fullName evidence="1">Uncharacterized protein</fullName>
    </submittedName>
</protein>
<dbReference type="AlphaFoldDB" id="A0A0F9WIM7"/>
<comment type="caution">
    <text evidence="1">The sequence shown here is derived from an EMBL/GenBank/DDBJ whole genome shotgun (WGS) entry which is preliminary data.</text>
</comment>
<sequence length="168" mass="19575">MENPSHPTMKELKGLLNEQADLMHHNASLSSMLPTMNYYGEEIDNRFDGRLANYVEHILLVDLSYRMKGKFGIDLTFRQYGRGGATIAPTEWVVEGYGIMTEYSGLDGDTAIEELLPFYCEDQTNLSRYHAMRKLLLILEYINDYWTEQVKHCSEWWDQEVECMQETA</sequence>
<gene>
    <name evidence="1" type="ORF">LCGC14_0276130</name>
</gene>
<evidence type="ECO:0000313" key="1">
    <source>
        <dbReference type="EMBL" id="KKN85806.1"/>
    </source>
</evidence>
<organism evidence="1">
    <name type="scientific">marine sediment metagenome</name>
    <dbReference type="NCBI Taxonomy" id="412755"/>
    <lineage>
        <taxon>unclassified sequences</taxon>
        <taxon>metagenomes</taxon>
        <taxon>ecological metagenomes</taxon>
    </lineage>
</organism>
<reference evidence="1" key="1">
    <citation type="journal article" date="2015" name="Nature">
        <title>Complex archaea that bridge the gap between prokaryotes and eukaryotes.</title>
        <authorList>
            <person name="Spang A."/>
            <person name="Saw J.H."/>
            <person name="Jorgensen S.L."/>
            <person name="Zaremba-Niedzwiedzka K."/>
            <person name="Martijn J."/>
            <person name="Lind A.E."/>
            <person name="van Eijk R."/>
            <person name="Schleper C."/>
            <person name="Guy L."/>
            <person name="Ettema T.J."/>
        </authorList>
    </citation>
    <scope>NUCLEOTIDE SEQUENCE</scope>
</reference>